<accession>A0AAW2AG38</accession>
<reference evidence="2 3" key="1">
    <citation type="submission" date="2024-05" db="EMBL/GenBank/DDBJ databases">
        <title>A high-quality chromosomal-level genome assembly of Topmouth culter (Culter alburnus).</title>
        <authorList>
            <person name="Zhao H."/>
        </authorList>
    </citation>
    <scope>NUCLEOTIDE SEQUENCE [LARGE SCALE GENOMIC DNA]</scope>
    <source>
        <strain evidence="2">CATC2023</strain>
        <tissue evidence="2">Muscle</tissue>
    </source>
</reference>
<sequence>PPGKRGRRGRNGDPAVTTGSVGPPVRGADTGQPHKCCLNGPNHSLEDKCKWHHKCMQCEIVPGSH</sequence>
<dbReference type="Proteomes" id="UP001479290">
    <property type="component" value="Unassembled WGS sequence"/>
</dbReference>
<evidence type="ECO:0000256" key="1">
    <source>
        <dbReference type="SAM" id="MobiDB-lite"/>
    </source>
</evidence>
<feature type="region of interest" description="Disordered" evidence="1">
    <location>
        <begin position="1"/>
        <end position="32"/>
    </location>
</feature>
<gene>
    <name evidence="2" type="ORF">ABG768_025699</name>
</gene>
<dbReference type="EMBL" id="JAWDJR010000007">
    <property type="protein sequence ID" value="KAK9972392.1"/>
    <property type="molecule type" value="Genomic_DNA"/>
</dbReference>
<evidence type="ECO:0000313" key="3">
    <source>
        <dbReference type="Proteomes" id="UP001479290"/>
    </source>
</evidence>
<evidence type="ECO:0000313" key="2">
    <source>
        <dbReference type="EMBL" id="KAK9972392.1"/>
    </source>
</evidence>
<dbReference type="AlphaFoldDB" id="A0AAW2AG38"/>
<proteinExistence type="predicted"/>
<protein>
    <submittedName>
        <fullName evidence="2">Uncharacterized protein</fullName>
    </submittedName>
</protein>
<name>A0AAW2AG38_CULAL</name>
<organism evidence="2 3">
    <name type="scientific">Culter alburnus</name>
    <name type="common">Topmouth culter</name>
    <dbReference type="NCBI Taxonomy" id="194366"/>
    <lineage>
        <taxon>Eukaryota</taxon>
        <taxon>Metazoa</taxon>
        <taxon>Chordata</taxon>
        <taxon>Craniata</taxon>
        <taxon>Vertebrata</taxon>
        <taxon>Euteleostomi</taxon>
        <taxon>Actinopterygii</taxon>
        <taxon>Neopterygii</taxon>
        <taxon>Teleostei</taxon>
        <taxon>Ostariophysi</taxon>
        <taxon>Cypriniformes</taxon>
        <taxon>Xenocyprididae</taxon>
        <taxon>Xenocypridinae</taxon>
        <taxon>Culter</taxon>
    </lineage>
</organism>
<keyword evidence="3" id="KW-1185">Reference proteome</keyword>
<feature type="non-terminal residue" evidence="2">
    <location>
        <position position="1"/>
    </location>
</feature>
<comment type="caution">
    <text evidence="2">The sequence shown here is derived from an EMBL/GenBank/DDBJ whole genome shotgun (WGS) entry which is preliminary data.</text>
</comment>